<evidence type="ECO:0000313" key="1">
    <source>
        <dbReference type="EMBL" id="MSS45905.1"/>
    </source>
</evidence>
<organism evidence="1 2">
    <name type="scientific">Cutibacterium porci</name>
    <dbReference type="NCBI Taxonomy" id="2605781"/>
    <lineage>
        <taxon>Bacteria</taxon>
        <taxon>Bacillati</taxon>
        <taxon>Actinomycetota</taxon>
        <taxon>Actinomycetes</taxon>
        <taxon>Propionibacteriales</taxon>
        <taxon>Propionibacteriaceae</taxon>
        <taxon>Cutibacterium</taxon>
    </lineage>
</organism>
<dbReference type="AlphaFoldDB" id="A0A7K0J7G9"/>
<accession>A0A7K0J7G9</accession>
<comment type="caution">
    <text evidence="1">The sequence shown here is derived from an EMBL/GenBank/DDBJ whole genome shotgun (WGS) entry which is preliminary data.</text>
</comment>
<protein>
    <submittedName>
        <fullName evidence="1">Uncharacterized protein</fullName>
    </submittedName>
</protein>
<keyword evidence="2" id="KW-1185">Reference proteome</keyword>
<gene>
    <name evidence="1" type="ORF">FYJ43_07615</name>
</gene>
<dbReference type="Proteomes" id="UP000466104">
    <property type="component" value="Unassembled WGS sequence"/>
</dbReference>
<reference evidence="1 2" key="1">
    <citation type="submission" date="2019-08" db="EMBL/GenBank/DDBJ databases">
        <title>In-depth cultivation of the pig gut microbiome towards novel bacterial diversity and tailored functional studies.</title>
        <authorList>
            <person name="Wylensek D."/>
            <person name="Hitch T.C.A."/>
            <person name="Clavel T."/>
        </authorList>
    </citation>
    <scope>NUCLEOTIDE SEQUENCE [LARGE SCALE GENOMIC DNA]</scope>
    <source>
        <strain evidence="1 2">WCA-380-WT-3A</strain>
    </source>
</reference>
<name>A0A7K0J7G9_9ACTN</name>
<proteinExistence type="predicted"/>
<sequence>MTQNRPLFDVKEPEYHQGPIETAADTSIASLKEHEHLTEAHTLIVQMIRSLARACDRGLDAPKVSIATTTMLRQLGDLMLTLPGTEIVADDQATADLMAALEDLRNA</sequence>
<dbReference type="EMBL" id="VUMG01000003">
    <property type="protein sequence ID" value="MSS45905.1"/>
    <property type="molecule type" value="Genomic_DNA"/>
</dbReference>
<evidence type="ECO:0000313" key="2">
    <source>
        <dbReference type="Proteomes" id="UP000466104"/>
    </source>
</evidence>
<dbReference type="RefSeq" id="WP_154563624.1">
    <property type="nucleotide sequence ID" value="NZ_VUMG01000003.1"/>
</dbReference>